<dbReference type="RefSeq" id="WP_014431178.1">
    <property type="nucleotide sequence ID" value="NC_017078.1"/>
</dbReference>
<gene>
    <name evidence="3" type="ordered locus">SELR_pSRC101620</name>
</gene>
<dbReference type="InterPro" id="IPR036291">
    <property type="entry name" value="NAD(P)-bd_dom_sf"/>
</dbReference>
<organism evidence="3 4">
    <name type="scientific">Selenomonas ruminantium subsp. lactilytica (strain NBRC 103574 / TAM6421)</name>
    <dbReference type="NCBI Taxonomy" id="927704"/>
    <lineage>
        <taxon>Bacteria</taxon>
        <taxon>Bacillati</taxon>
        <taxon>Bacillota</taxon>
        <taxon>Negativicutes</taxon>
        <taxon>Selenomonadales</taxon>
        <taxon>Selenomonadaceae</taxon>
        <taxon>Selenomonas</taxon>
    </lineage>
</organism>
<dbReference type="Gene3D" id="3.40.50.720">
    <property type="entry name" value="NAD(P)-binding Rossmann-like Domain"/>
    <property type="match status" value="1"/>
</dbReference>
<dbReference type="Pfam" id="PF01408">
    <property type="entry name" value="GFO_IDH_MocA"/>
    <property type="match status" value="1"/>
</dbReference>
<dbReference type="SUPFAM" id="SSF51735">
    <property type="entry name" value="NAD(P)-binding Rossmann-fold domains"/>
    <property type="match status" value="1"/>
</dbReference>
<dbReference type="InterPro" id="IPR055170">
    <property type="entry name" value="GFO_IDH_MocA-like_dom"/>
</dbReference>
<geneLocation type="plasmid" evidence="3 4">
    <name>pSRC1</name>
</geneLocation>
<sequence>MKLAILGTGMIVKDGALPALKEAPEVKAEAIYARPSSREKAEELSAAYAIPKVYTDYDELLADPEIDFVYVGLINSVHYEYTKKALLAGKNVIVEKPFASAAREVRELRQLALDKGLYVFEAVTIHYLPNFAAIKEALPKLGKIKTVAANYSQYSSRYDKYLKGEVLPAFDPQRSGGALYDINIYNLNFIIGLFGAPESIAYTANIGFNGIDTSGMVKMQYPDFFALAIGAKDSESPGYVTIQGEKGYIKVTDTPNELRSFEMKLRGSGVTTHYELNKYSHRMVHEFQEFARIFAAKDYDRMKQGLDVSVAVLETAEEARKQVGVVFPCDEEKV</sequence>
<evidence type="ECO:0000313" key="3">
    <source>
        <dbReference type="EMBL" id="BAL84969.1"/>
    </source>
</evidence>
<feature type="domain" description="GFO/IDH/MocA-like oxidoreductase" evidence="2">
    <location>
        <begin position="140"/>
        <end position="249"/>
    </location>
</feature>
<dbReference type="GO" id="GO:0000166">
    <property type="term" value="F:nucleotide binding"/>
    <property type="evidence" value="ECO:0007669"/>
    <property type="project" value="InterPro"/>
</dbReference>
<accession>I0GW32</accession>
<dbReference type="Pfam" id="PF22725">
    <property type="entry name" value="GFO_IDH_MocA_C3"/>
    <property type="match status" value="1"/>
</dbReference>
<evidence type="ECO:0000259" key="1">
    <source>
        <dbReference type="Pfam" id="PF01408"/>
    </source>
</evidence>
<dbReference type="OrthoDB" id="9802794at2"/>
<proteinExistence type="predicted"/>
<dbReference type="InterPro" id="IPR000683">
    <property type="entry name" value="Gfo/Idh/MocA-like_OxRdtase_N"/>
</dbReference>
<reference evidence="3 4" key="1">
    <citation type="submission" date="2011-10" db="EMBL/GenBank/DDBJ databases">
        <title>Whole genome sequence of Selenomonas ruminantium subsp. lactilytica TAM6421.</title>
        <authorList>
            <person name="Oguchi A."/>
            <person name="Ankai A."/>
            <person name="Kaneko J."/>
            <person name="Yamada-Narita S."/>
            <person name="Fukui S."/>
            <person name="Takahashi M."/>
            <person name="Onodera T."/>
            <person name="Kojima S."/>
            <person name="Fushimi T."/>
            <person name="Abe N."/>
            <person name="Kamio Y."/>
            <person name="Yamazaki S."/>
            <person name="Fujita N."/>
        </authorList>
    </citation>
    <scope>NUCLEOTIDE SEQUENCE [LARGE SCALE GENOMIC DNA]</scope>
    <source>
        <strain evidence="4">NBRC 103574 / TAM6421</strain>
        <plasmid evidence="3 4">pSRC1</plasmid>
    </source>
</reference>
<protein>
    <submittedName>
        <fullName evidence="3">Putative oxidoreductase</fullName>
    </submittedName>
</protein>
<evidence type="ECO:0000313" key="4">
    <source>
        <dbReference type="Proteomes" id="UP000007887"/>
    </source>
</evidence>
<dbReference type="EMBL" id="AP012299">
    <property type="protein sequence ID" value="BAL84969.1"/>
    <property type="molecule type" value="Genomic_DNA"/>
</dbReference>
<dbReference type="PATRIC" id="fig|927704.6.peg.3085"/>
<dbReference type="AlphaFoldDB" id="I0GW32"/>
<keyword evidence="3" id="KW-0614">Plasmid</keyword>
<dbReference type="Gene3D" id="3.30.360.10">
    <property type="entry name" value="Dihydrodipicolinate Reductase, domain 2"/>
    <property type="match status" value="1"/>
</dbReference>
<dbReference type="HOGENOM" id="CLU_023194_7_0_9"/>
<feature type="domain" description="Gfo/Idh/MocA-like oxidoreductase N-terminal" evidence="1">
    <location>
        <begin position="2"/>
        <end position="120"/>
    </location>
</feature>
<name>I0GW32_SELRL</name>
<evidence type="ECO:0000259" key="2">
    <source>
        <dbReference type="Pfam" id="PF22725"/>
    </source>
</evidence>
<dbReference type="KEGG" id="sri:SELR_pSRC101620"/>
<dbReference type="Proteomes" id="UP000007887">
    <property type="component" value="Plasmid pSRC1"/>
</dbReference>
<dbReference type="PANTHER" id="PTHR43054">
    <property type="match status" value="1"/>
</dbReference>
<dbReference type="SUPFAM" id="SSF55347">
    <property type="entry name" value="Glyceraldehyde-3-phosphate dehydrogenase-like, C-terminal domain"/>
    <property type="match status" value="1"/>
</dbReference>
<dbReference type="PANTHER" id="PTHR43054:SF1">
    <property type="entry name" value="SCYLLO-INOSITOL 2-DEHYDROGENASE (NADP(+)) IOLU"/>
    <property type="match status" value="1"/>
</dbReference>